<dbReference type="EMBL" id="CP092874">
    <property type="protein sequence ID" value="UYV74857.1"/>
    <property type="molecule type" value="Genomic_DNA"/>
</dbReference>
<feature type="domain" description="FAD dependent oxidoreductase" evidence="9">
    <location>
        <begin position="11"/>
        <end position="123"/>
    </location>
</feature>
<dbReference type="EC" id="1.1.99.2" evidence="7"/>
<reference evidence="11 12" key="1">
    <citation type="submission" date="2022-01" db="EMBL/GenBank/DDBJ databases">
        <title>A chromosomal length assembly of Cordylochernes scorpioides.</title>
        <authorList>
            <person name="Zeh D."/>
            <person name="Zeh J."/>
        </authorList>
    </citation>
    <scope>NUCLEOTIDE SEQUENCE [LARGE SCALE GENOMIC DNA]</scope>
    <source>
        <strain evidence="11">IN4F17</strain>
        <tissue evidence="11">Whole Body</tissue>
    </source>
</reference>
<evidence type="ECO:0000313" key="11">
    <source>
        <dbReference type="EMBL" id="UYV74857.1"/>
    </source>
</evidence>
<comment type="catalytic activity">
    <reaction evidence="5">
        <text>(S)-2-hydroxyglutarate + A = 2-oxoglutarate + AH2</text>
        <dbReference type="Rhea" id="RHEA:21252"/>
        <dbReference type="ChEBI" id="CHEBI:13193"/>
        <dbReference type="ChEBI" id="CHEBI:16782"/>
        <dbReference type="ChEBI" id="CHEBI:16810"/>
        <dbReference type="ChEBI" id="CHEBI:17499"/>
        <dbReference type="EC" id="1.1.99.2"/>
    </reaction>
</comment>
<sequence length="585" mass="64697">MFLDTLEPEYDVAVVGGGIVGLATAQELITRCPQLRIVLLEKEAKLVADMSRIDKGITLQHQSDIFLCGMHQSGHNSGVIHAGIYYQPGSMKAKLCVEGMNLLYQYCDTHKIPYKKCGKDVLEAGDLSKSLYSYAQVRSASVSMELPLVNVSTCELRSVIRFFTAKNETAVNIHRNLVSVYGEGCMSIQMVRRWRSWFLEGRQNVHDDERSDRPVTATDNAAVAAVRNVVEANRRVTIDEIMIRLPPGIEIGCASIGTIMSDLIVAVTPEETQQIRTLLERGQKNGVRDLKVLSSKEILEYAPYCKGLQAIWSPHTGIIDYGRVCQQYGRHFQHQGGDIRLNFPVAAFTPVAESQDSTGPLHSIRISDSTGLKAVRARSVITAGGLFSDKLAQMSGGSSDPKIIPFRGEYLVLRPNLTHLATTNIYPVPDPRFPFLGVHFTPRMDGSVWLGPNAVLAFKREGYTFKDISLSDLMEFSSYPGLRKLAQKYMYYGLQEMYRGLVPEAQVRQLQRYVPSLSLFDVTEGPAGVRAQALGRDGTLVDDFVFDCGLEGRVLHVRNAPSPAATSSLAIAKSVVDRAVDTFKL</sequence>
<evidence type="ECO:0000259" key="10">
    <source>
        <dbReference type="Pfam" id="PF17906"/>
    </source>
</evidence>
<dbReference type="PANTHER" id="PTHR43104">
    <property type="entry name" value="L-2-HYDROXYGLUTARATE DEHYDROGENASE, MITOCHONDRIAL"/>
    <property type="match status" value="1"/>
</dbReference>
<accession>A0ABY6L319</accession>
<comment type="similarity">
    <text evidence="6">Belongs to the L2HGDH family.</text>
</comment>
<proteinExistence type="inferred from homology"/>
<dbReference type="Gene3D" id="3.50.50.60">
    <property type="entry name" value="FAD/NAD(P)-binding domain"/>
    <property type="match status" value="1"/>
</dbReference>
<dbReference type="Pfam" id="PF17906">
    <property type="entry name" value="HTH_48"/>
    <property type="match status" value="1"/>
</dbReference>
<feature type="domain" description="FAD dependent oxidoreductase" evidence="9">
    <location>
        <begin position="263"/>
        <end position="578"/>
    </location>
</feature>
<evidence type="ECO:0000256" key="4">
    <source>
        <dbReference type="ARBA" id="ARBA00023002"/>
    </source>
</evidence>
<evidence type="ECO:0000256" key="5">
    <source>
        <dbReference type="ARBA" id="ARBA00036066"/>
    </source>
</evidence>
<dbReference type="NCBIfam" id="NF008726">
    <property type="entry name" value="PRK11728.1"/>
    <property type="match status" value="1"/>
</dbReference>
<evidence type="ECO:0000256" key="8">
    <source>
        <dbReference type="ARBA" id="ARBA00041137"/>
    </source>
</evidence>
<evidence type="ECO:0000313" key="12">
    <source>
        <dbReference type="Proteomes" id="UP001235939"/>
    </source>
</evidence>
<evidence type="ECO:0000256" key="7">
    <source>
        <dbReference type="ARBA" id="ARBA00038878"/>
    </source>
</evidence>
<dbReference type="Gene3D" id="3.30.9.10">
    <property type="entry name" value="D-Amino Acid Oxidase, subunit A, domain 2"/>
    <property type="match status" value="2"/>
</dbReference>
<protein>
    <recommendedName>
        <fullName evidence="8">L-2-hydroxyglutarate dehydrogenase, mitochondrial</fullName>
        <ecNumber evidence="7">1.1.99.2</ecNumber>
    </recommendedName>
</protein>
<dbReference type="PANTHER" id="PTHR43104:SF2">
    <property type="entry name" value="L-2-HYDROXYGLUTARATE DEHYDROGENASE, MITOCHONDRIAL"/>
    <property type="match status" value="1"/>
</dbReference>
<evidence type="ECO:0000259" key="9">
    <source>
        <dbReference type="Pfam" id="PF01266"/>
    </source>
</evidence>
<name>A0ABY6L319_9ARAC</name>
<dbReference type="SUPFAM" id="SSF51905">
    <property type="entry name" value="FAD/NAD(P)-binding domain"/>
    <property type="match status" value="1"/>
</dbReference>
<dbReference type="Proteomes" id="UP001235939">
    <property type="component" value="Chromosome 12"/>
</dbReference>
<evidence type="ECO:0000256" key="6">
    <source>
        <dbReference type="ARBA" id="ARBA00037941"/>
    </source>
</evidence>
<feature type="domain" description="Mos1 transposase HTH" evidence="10">
    <location>
        <begin position="156"/>
        <end position="194"/>
    </location>
</feature>
<dbReference type="Pfam" id="PF01266">
    <property type="entry name" value="DAO"/>
    <property type="match status" value="2"/>
</dbReference>
<dbReference type="InterPro" id="IPR006076">
    <property type="entry name" value="FAD-dep_OxRdtase"/>
</dbReference>
<gene>
    <name evidence="11" type="ORF">LAZ67_12001356</name>
</gene>
<evidence type="ECO:0000256" key="2">
    <source>
        <dbReference type="ARBA" id="ARBA00022630"/>
    </source>
</evidence>
<keyword evidence="12" id="KW-1185">Reference proteome</keyword>
<keyword evidence="2" id="KW-0285">Flavoprotein</keyword>
<evidence type="ECO:0000256" key="3">
    <source>
        <dbReference type="ARBA" id="ARBA00022827"/>
    </source>
</evidence>
<organism evidence="11 12">
    <name type="scientific">Cordylochernes scorpioides</name>
    <dbReference type="NCBI Taxonomy" id="51811"/>
    <lineage>
        <taxon>Eukaryota</taxon>
        <taxon>Metazoa</taxon>
        <taxon>Ecdysozoa</taxon>
        <taxon>Arthropoda</taxon>
        <taxon>Chelicerata</taxon>
        <taxon>Arachnida</taxon>
        <taxon>Pseudoscorpiones</taxon>
        <taxon>Cheliferoidea</taxon>
        <taxon>Chernetidae</taxon>
        <taxon>Cordylochernes</taxon>
    </lineage>
</organism>
<dbReference type="InterPro" id="IPR041426">
    <property type="entry name" value="Mos1_HTH"/>
</dbReference>
<comment type="cofactor">
    <cofactor evidence="1">
        <name>FAD</name>
        <dbReference type="ChEBI" id="CHEBI:57692"/>
    </cofactor>
</comment>
<keyword evidence="3" id="KW-0274">FAD</keyword>
<keyword evidence="4" id="KW-0560">Oxidoreductase</keyword>
<dbReference type="InterPro" id="IPR036188">
    <property type="entry name" value="FAD/NAD-bd_sf"/>
</dbReference>
<evidence type="ECO:0000256" key="1">
    <source>
        <dbReference type="ARBA" id="ARBA00001974"/>
    </source>
</evidence>